<dbReference type="PANTHER" id="PTHR16675:SF237">
    <property type="entry name" value="MHC CLASS I ANTIGEN TRANSCRIPT VARIANT 1-RELATED"/>
    <property type="match status" value="1"/>
</dbReference>
<proteinExistence type="predicted"/>
<dbReference type="Gene3D" id="2.60.40.10">
    <property type="entry name" value="Immunoglobulins"/>
    <property type="match status" value="1"/>
</dbReference>
<dbReference type="SUPFAM" id="SSF48726">
    <property type="entry name" value="Immunoglobulin"/>
    <property type="match status" value="1"/>
</dbReference>
<dbReference type="Pfam" id="PF07654">
    <property type="entry name" value="C1-set"/>
    <property type="match status" value="1"/>
</dbReference>
<evidence type="ECO:0000313" key="5">
    <source>
        <dbReference type="Proteomes" id="UP000264820"/>
    </source>
</evidence>
<sequence length="205" mass="22853">PFSWDHGPPSLILPHIPDFVVSRFLHLSSYCAFSLTFFLTFSPSSSLCFLVIFWPHTFSDFHPLVHPLPILSSHTSAELPTVSLLQKMPSSSVTCHATGFYPSASALFWRKDSEVIHEDVEMGETLPNHDGTFQTTARLKVEVTAGVEGKYECVFQLAGVEEDIVTKLDRRIILKVKKMMTILVTLVILALVGVVVVAGFHNQIR</sequence>
<dbReference type="PROSITE" id="PS50835">
    <property type="entry name" value="IG_LIKE"/>
    <property type="match status" value="1"/>
</dbReference>
<keyword evidence="2" id="KW-0472">Membrane</keyword>
<dbReference type="Proteomes" id="UP000264820">
    <property type="component" value="Unplaced"/>
</dbReference>
<feature type="transmembrane region" description="Helical" evidence="2">
    <location>
        <begin position="180"/>
        <end position="200"/>
    </location>
</feature>
<name>A0A3Q2Z3U9_HIPCM</name>
<keyword evidence="2" id="KW-0812">Transmembrane</keyword>
<evidence type="ECO:0000259" key="3">
    <source>
        <dbReference type="PROSITE" id="PS50835"/>
    </source>
</evidence>
<feature type="transmembrane region" description="Helical" evidence="2">
    <location>
        <begin position="27"/>
        <end position="54"/>
    </location>
</feature>
<feature type="domain" description="Ig-like" evidence="3">
    <location>
        <begin position="63"/>
        <end position="166"/>
    </location>
</feature>
<keyword evidence="5" id="KW-1185">Reference proteome</keyword>
<dbReference type="InterPro" id="IPR036179">
    <property type="entry name" value="Ig-like_dom_sf"/>
</dbReference>
<protein>
    <recommendedName>
        <fullName evidence="3">Ig-like domain-containing protein</fullName>
    </recommendedName>
</protein>
<reference evidence="4" key="1">
    <citation type="submission" date="2025-08" db="UniProtKB">
        <authorList>
            <consortium name="Ensembl"/>
        </authorList>
    </citation>
    <scope>IDENTIFICATION</scope>
</reference>
<dbReference type="SMART" id="SM00407">
    <property type="entry name" value="IGc1"/>
    <property type="match status" value="1"/>
</dbReference>
<dbReference type="InterPro" id="IPR013783">
    <property type="entry name" value="Ig-like_fold"/>
</dbReference>
<evidence type="ECO:0000256" key="1">
    <source>
        <dbReference type="ARBA" id="ARBA00023180"/>
    </source>
</evidence>
<dbReference type="GO" id="GO:0006955">
    <property type="term" value="P:immune response"/>
    <property type="evidence" value="ECO:0007669"/>
    <property type="project" value="TreeGrafter"/>
</dbReference>
<dbReference type="Ensembl" id="ENSHCOT00000021219.1">
    <property type="protein sequence ID" value="ENSHCOP00000026247.1"/>
    <property type="gene ID" value="ENSHCOG00000017017.1"/>
</dbReference>
<reference evidence="4" key="2">
    <citation type="submission" date="2025-09" db="UniProtKB">
        <authorList>
            <consortium name="Ensembl"/>
        </authorList>
    </citation>
    <scope>IDENTIFICATION</scope>
</reference>
<organism evidence="4 5">
    <name type="scientific">Hippocampus comes</name>
    <name type="common">Tiger tail seahorse</name>
    <dbReference type="NCBI Taxonomy" id="109280"/>
    <lineage>
        <taxon>Eukaryota</taxon>
        <taxon>Metazoa</taxon>
        <taxon>Chordata</taxon>
        <taxon>Craniata</taxon>
        <taxon>Vertebrata</taxon>
        <taxon>Euteleostomi</taxon>
        <taxon>Actinopterygii</taxon>
        <taxon>Neopterygii</taxon>
        <taxon>Teleostei</taxon>
        <taxon>Neoteleostei</taxon>
        <taxon>Acanthomorphata</taxon>
        <taxon>Syngnathiaria</taxon>
        <taxon>Syngnathiformes</taxon>
        <taxon>Syngnathoidei</taxon>
        <taxon>Syngnathidae</taxon>
        <taxon>Hippocampus</taxon>
    </lineage>
</organism>
<dbReference type="PANTHER" id="PTHR16675">
    <property type="entry name" value="MHC CLASS I-RELATED"/>
    <property type="match status" value="1"/>
</dbReference>
<evidence type="ECO:0000256" key="2">
    <source>
        <dbReference type="SAM" id="Phobius"/>
    </source>
</evidence>
<dbReference type="GO" id="GO:0009897">
    <property type="term" value="C:external side of plasma membrane"/>
    <property type="evidence" value="ECO:0007669"/>
    <property type="project" value="TreeGrafter"/>
</dbReference>
<accession>A0A3Q2Z3U9</accession>
<dbReference type="InterPro" id="IPR007110">
    <property type="entry name" value="Ig-like_dom"/>
</dbReference>
<dbReference type="InterPro" id="IPR003597">
    <property type="entry name" value="Ig_C1-set"/>
</dbReference>
<dbReference type="AlphaFoldDB" id="A0A3Q2Z3U9"/>
<dbReference type="InterPro" id="IPR050208">
    <property type="entry name" value="MHC_class-I_related"/>
</dbReference>
<keyword evidence="2" id="KW-1133">Transmembrane helix</keyword>
<dbReference type="GO" id="GO:0005615">
    <property type="term" value="C:extracellular space"/>
    <property type="evidence" value="ECO:0007669"/>
    <property type="project" value="TreeGrafter"/>
</dbReference>
<dbReference type="GeneTree" id="ENSGT00940000176187"/>
<evidence type="ECO:0000313" key="4">
    <source>
        <dbReference type="Ensembl" id="ENSHCOP00000026247.1"/>
    </source>
</evidence>
<keyword evidence="1" id="KW-0325">Glycoprotein</keyword>